<dbReference type="Gene3D" id="3.40.50.10440">
    <property type="entry name" value="Dihydroxyacetone kinase, domain 1"/>
    <property type="match status" value="1"/>
</dbReference>
<dbReference type="PANTHER" id="PTHR28629:SF4">
    <property type="entry name" value="TRIOKINASE_FMN CYCLASE"/>
    <property type="match status" value="1"/>
</dbReference>
<feature type="domain" description="DhaL" evidence="6">
    <location>
        <begin position="377"/>
        <end position="556"/>
    </location>
</feature>
<keyword evidence="2" id="KW-0547">Nucleotide-binding</keyword>
<dbReference type="GO" id="GO:0005524">
    <property type="term" value="F:ATP binding"/>
    <property type="evidence" value="ECO:0007669"/>
    <property type="project" value="UniProtKB-KW"/>
</dbReference>
<reference evidence="8 9" key="1">
    <citation type="submission" date="2014-08" db="EMBL/GenBank/DDBJ databases">
        <title>Complete genome sequence of Corynebacterium frankenforstense ST18(T) (=DSM 45800(T)), isolated from raw cow milk.</title>
        <authorList>
            <person name="Ruckert C."/>
            <person name="Albersmeier A."/>
            <person name="Winkler A."/>
            <person name="Lipski A."/>
            <person name="Kalinowski J."/>
        </authorList>
    </citation>
    <scope>NUCLEOTIDE SEQUENCE [LARGE SCALE GENOMIC DNA]</scope>
    <source>
        <strain evidence="8 9">ST18</strain>
    </source>
</reference>
<dbReference type="InterPro" id="IPR050861">
    <property type="entry name" value="Dihydroxyacetone_Kinase"/>
</dbReference>
<dbReference type="RefSeq" id="WP_075663528.1">
    <property type="nucleotide sequence ID" value="NZ_CP009247.1"/>
</dbReference>
<dbReference type="GO" id="GO:0004371">
    <property type="term" value="F:glycerone kinase activity"/>
    <property type="evidence" value="ECO:0007669"/>
    <property type="project" value="InterPro"/>
</dbReference>
<evidence type="ECO:0000256" key="4">
    <source>
        <dbReference type="ARBA" id="ARBA00022840"/>
    </source>
</evidence>
<evidence type="ECO:0000256" key="2">
    <source>
        <dbReference type="ARBA" id="ARBA00022741"/>
    </source>
</evidence>
<dbReference type="PANTHER" id="PTHR28629">
    <property type="entry name" value="TRIOKINASE/FMN CYCLASE"/>
    <property type="match status" value="1"/>
</dbReference>
<organism evidence="8 9">
    <name type="scientific">Corynebacterium frankenforstense DSM 45800</name>
    <dbReference type="NCBI Taxonomy" id="1437875"/>
    <lineage>
        <taxon>Bacteria</taxon>
        <taxon>Bacillati</taxon>
        <taxon>Actinomycetota</taxon>
        <taxon>Actinomycetes</taxon>
        <taxon>Mycobacteriales</taxon>
        <taxon>Corynebacteriaceae</taxon>
        <taxon>Corynebacterium</taxon>
    </lineage>
</organism>
<accession>A0A1L7CRU0</accession>
<evidence type="ECO:0000259" key="6">
    <source>
        <dbReference type="PROSITE" id="PS51480"/>
    </source>
</evidence>
<evidence type="ECO:0000256" key="3">
    <source>
        <dbReference type="ARBA" id="ARBA00022777"/>
    </source>
</evidence>
<dbReference type="GO" id="GO:0019563">
    <property type="term" value="P:glycerol catabolic process"/>
    <property type="evidence" value="ECO:0007669"/>
    <property type="project" value="TreeGrafter"/>
</dbReference>
<dbReference type="Gene3D" id="3.30.1180.20">
    <property type="entry name" value="Dihydroxyacetone kinase, domain 2"/>
    <property type="match status" value="1"/>
</dbReference>
<dbReference type="OrthoDB" id="9806345at2"/>
<keyword evidence="9" id="KW-1185">Reference proteome</keyword>
<protein>
    <submittedName>
        <fullName evidence="8">Dihydroxyacetone kinase</fullName>
    </submittedName>
</protein>
<dbReference type="SUPFAM" id="SSF101473">
    <property type="entry name" value="DhaL-like"/>
    <property type="match status" value="1"/>
</dbReference>
<dbReference type="PROSITE" id="PS51480">
    <property type="entry name" value="DHAL"/>
    <property type="match status" value="1"/>
</dbReference>
<name>A0A1L7CRU0_9CORY</name>
<dbReference type="SUPFAM" id="SSF82549">
    <property type="entry name" value="DAK1/DegV-like"/>
    <property type="match status" value="1"/>
</dbReference>
<evidence type="ECO:0000313" key="9">
    <source>
        <dbReference type="Proteomes" id="UP000185434"/>
    </source>
</evidence>
<dbReference type="InterPro" id="IPR004007">
    <property type="entry name" value="DhaL_dom"/>
</dbReference>
<dbReference type="InterPro" id="IPR004006">
    <property type="entry name" value="DhaK_dom"/>
</dbReference>
<evidence type="ECO:0000256" key="1">
    <source>
        <dbReference type="ARBA" id="ARBA00022679"/>
    </source>
</evidence>
<dbReference type="Gene3D" id="1.25.40.340">
    <property type="match status" value="1"/>
</dbReference>
<keyword evidence="3 8" id="KW-0418">Kinase</keyword>
<dbReference type="EMBL" id="CP009247">
    <property type="protein sequence ID" value="APT88552.1"/>
    <property type="molecule type" value="Genomic_DNA"/>
</dbReference>
<dbReference type="PROSITE" id="PS51481">
    <property type="entry name" value="DHAK"/>
    <property type="match status" value="1"/>
</dbReference>
<gene>
    <name evidence="8" type="ORF">CFRA_03845</name>
</gene>
<feature type="domain" description="DhaK" evidence="7">
    <location>
        <begin position="15"/>
        <end position="341"/>
    </location>
</feature>
<dbReference type="KEGG" id="cfk:CFRA_03845"/>
<dbReference type="STRING" id="1437875.CFRA_03845"/>
<evidence type="ECO:0000259" key="7">
    <source>
        <dbReference type="PROSITE" id="PS51481"/>
    </source>
</evidence>
<keyword evidence="4" id="KW-0067">ATP-binding</keyword>
<dbReference type="GO" id="GO:0005829">
    <property type="term" value="C:cytosol"/>
    <property type="evidence" value="ECO:0007669"/>
    <property type="project" value="TreeGrafter"/>
</dbReference>
<proteinExistence type="predicted"/>
<dbReference type="FunFam" id="3.40.50.10440:FF:000001">
    <property type="entry name" value="Dihydroxyacetone kinase, DhaK subunit"/>
    <property type="match status" value="1"/>
</dbReference>
<dbReference type="Pfam" id="PF02733">
    <property type="entry name" value="Dak1"/>
    <property type="match status" value="1"/>
</dbReference>
<dbReference type="Proteomes" id="UP000185434">
    <property type="component" value="Chromosome"/>
</dbReference>
<dbReference type="InterPro" id="IPR036117">
    <property type="entry name" value="DhaL_dom_sf"/>
</dbReference>
<sequence length="563" mass="57397">MSDSATEFHRSFRNNADDYLAEALGGLVAAHPDAEWHEEGFIARATGRDANRVAVLSGGGSGHEPLHAGFVGAGMLDAAVPGRLFTSPNAVQIAAATRWADRGAGVLHVVKNYTGDIMNFAAARRACADTATREVVVADDVATDSPDSDATPEQNDGPGRRGTGATVLVEKIAGAAAARGDDIDTVAELAQRAADSSRSMAAALAPGHLPTTGRATFDLGPGEMELGVGIHGEPGRSRERAEDAASITARLLSPVAKALSLDSGDEVYLLVNGLGGTSRLELDLMYGQAVSWLDDHGVTVSRGIVGSLVTSVSMAGVSVTLMKASAEFTELLDAPTGAPAWPHRIAGAPDAGTARAAGEYRPARLDSGIGQPGEADAPANEWLSDFIERVQGAVEPLGELDRKAGDGDFGANMSAAFGDLELPLRGDDATVLENLSRRMFVRAGGTSGAVLGTLFSQLAGADGLAEGLRRGLTEVQALGGARVGDRTLVDALAPAADAAETAETLPEIFAAARDGAAGTAGLAARKGRASYIGAGTDGVLDPGAVVVAWLFGGTGQLSDFDAD</sequence>
<evidence type="ECO:0000313" key="8">
    <source>
        <dbReference type="EMBL" id="APT88552.1"/>
    </source>
</evidence>
<dbReference type="SMART" id="SM01120">
    <property type="entry name" value="Dak2"/>
    <property type="match status" value="1"/>
</dbReference>
<dbReference type="NCBIfam" id="NF011049">
    <property type="entry name" value="PRK14479.1"/>
    <property type="match status" value="1"/>
</dbReference>
<keyword evidence="1" id="KW-0808">Transferase</keyword>
<feature type="region of interest" description="Disordered" evidence="5">
    <location>
        <begin position="139"/>
        <end position="163"/>
    </location>
</feature>
<dbReference type="Pfam" id="PF02734">
    <property type="entry name" value="Dak2"/>
    <property type="match status" value="1"/>
</dbReference>
<dbReference type="AlphaFoldDB" id="A0A1L7CRU0"/>
<evidence type="ECO:0000256" key="5">
    <source>
        <dbReference type="SAM" id="MobiDB-lite"/>
    </source>
</evidence>